<dbReference type="OrthoDB" id="7333885at2759"/>
<dbReference type="EMBL" id="BNCP01000010">
    <property type="protein sequence ID" value="GIL77344.1"/>
    <property type="molecule type" value="Genomic_DNA"/>
</dbReference>
<proteinExistence type="predicted"/>
<dbReference type="PANTHER" id="PTHR36343">
    <property type="entry name" value="EXPRESSED PROTEIN"/>
    <property type="match status" value="1"/>
</dbReference>
<dbReference type="PANTHER" id="PTHR36343:SF1">
    <property type="entry name" value="EXPRESSED PROTEIN"/>
    <property type="match status" value="1"/>
</dbReference>
<evidence type="ECO:0000256" key="1">
    <source>
        <dbReference type="SAM" id="Phobius"/>
    </source>
</evidence>
<feature type="non-terminal residue" evidence="2">
    <location>
        <position position="114"/>
    </location>
</feature>
<keyword evidence="1" id="KW-0472">Membrane</keyword>
<gene>
    <name evidence="2" type="ORF">Vretifemale_6824</name>
</gene>
<keyword evidence="1" id="KW-0812">Transmembrane</keyword>
<evidence type="ECO:0000313" key="2">
    <source>
        <dbReference type="EMBL" id="GIL77344.1"/>
    </source>
</evidence>
<keyword evidence="1" id="KW-1133">Transmembrane helix</keyword>
<organism evidence="2 3">
    <name type="scientific">Volvox reticuliferus</name>
    <dbReference type="NCBI Taxonomy" id="1737510"/>
    <lineage>
        <taxon>Eukaryota</taxon>
        <taxon>Viridiplantae</taxon>
        <taxon>Chlorophyta</taxon>
        <taxon>core chlorophytes</taxon>
        <taxon>Chlorophyceae</taxon>
        <taxon>CS clade</taxon>
        <taxon>Chlamydomonadales</taxon>
        <taxon>Volvocaceae</taxon>
        <taxon>Volvox</taxon>
    </lineage>
</organism>
<dbReference type="AlphaFoldDB" id="A0A8J4C9H6"/>
<feature type="transmembrane region" description="Helical" evidence="1">
    <location>
        <begin position="84"/>
        <end position="108"/>
    </location>
</feature>
<evidence type="ECO:0000313" key="3">
    <source>
        <dbReference type="Proteomes" id="UP000747110"/>
    </source>
</evidence>
<name>A0A8J4C9H6_9CHLO</name>
<accession>A0A8J4C9H6</accession>
<keyword evidence="3" id="KW-1185">Reference proteome</keyword>
<protein>
    <submittedName>
        <fullName evidence="2">Uncharacterized protein</fullName>
    </submittedName>
</protein>
<dbReference type="Proteomes" id="UP000747110">
    <property type="component" value="Unassembled WGS sequence"/>
</dbReference>
<dbReference type="GO" id="GO:0009507">
    <property type="term" value="C:chloroplast"/>
    <property type="evidence" value="ECO:0007669"/>
    <property type="project" value="TreeGrafter"/>
</dbReference>
<sequence>CCKMASIALKPSSAIIARRKVPSKAICRPGSSRCIVCTKALLGPDGKPGAVGAKKKFITREEEPEQYWSSKGEQDGANPLKDPLAIIGILAIFFPFIFLAIAIGTGYVDLSVYR</sequence>
<comment type="caution">
    <text evidence="2">The sequence shown here is derived from an EMBL/GenBank/DDBJ whole genome shotgun (WGS) entry which is preliminary data.</text>
</comment>
<reference evidence="2" key="1">
    <citation type="journal article" date="2021" name="Proc. Natl. Acad. Sci. U.S.A.">
        <title>Three genomes in the algal genus Volvox reveal the fate of a haploid sex-determining region after a transition to homothallism.</title>
        <authorList>
            <person name="Yamamoto K."/>
            <person name="Hamaji T."/>
            <person name="Kawai-Toyooka H."/>
            <person name="Matsuzaki R."/>
            <person name="Takahashi F."/>
            <person name="Nishimura Y."/>
            <person name="Kawachi M."/>
            <person name="Noguchi H."/>
            <person name="Minakuchi Y."/>
            <person name="Umen J.G."/>
            <person name="Toyoda A."/>
            <person name="Nozaki H."/>
        </authorList>
    </citation>
    <scope>NUCLEOTIDE SEQUENCE</scope>
    <source>
        <strain evidence="2">NIES-3786</strain>
    </source>
</reference>